<evidence type="ECO:0000256" key="6">
    <source>
        <dbReference type="ARBA" id="ARBA00022703"/>
    </source>
</evidence>
<evidence type="ECO:0000256" key="4">
    <source>
        <dbReference type="ARBA" id="ARBA00022475"/>
    </source>
</evidence>
<dbReference type="GO" id="GO:0006631">
    <property type="term" value="P:fatty acid metabolic process"/>
    <property type="evidence" value="ECO:0007669"/>
    <property type="project" value="UniProtKB-KW"/>
</dbReference>
<organism evidence="26 27">
    <name type="scientific">Gordonia asplenii</name>
    <dbReference type="NCBI Taxonomy" id="2725283"/>
    <lineage>
        <taxon>Bacteria</taxon>
        <taxon>Bacillati</taxon>
        <taxon>Actinomycetota</taxon>
        <taxon>Actinomycetes</taxon>
        <taxon>Mycobacteriales</taxon>
        <taxon>Gordoniaceae</taxon>
        <taxon>Gordonia</taxon>
    </lineage>
</organism>
<dbReference type="AlphaFoldDB" id="A0A848KY98"/>
<comment type="subcellular location">
    <subcellularLocation>
        <location evidence="3">Cell projection</location>
        <location evidence="3">Ruffle membrane</location>
    </subcellularLocation>
    <subcellularLocation>
        <location evidence="2">Cytoplasm</location>
    </subcellularLocation>
    <subcellularLocation>
        <location evidence="1">Membrane</location>
        <topology evidence="1">Peripheral membrane protein</topology>
    </subcellularLocation>
</comment>
<dbReference type="PANTHER" id="PTHR12418:SF19">
    <property type="entry name" value="ACYL-COENZYME A THIOESTERASE THEM4"/>
    <property type="match status" value="1"/>
</dbReference>
<evidence type="ECO:0000256" key="9">
    <source>
        <dbReference type="ARBA" id="ARBA00022946"/>
    </source>
</evidence>
<dbReference type="EMBL" id="JABBNB010000026">
    <property type="protein sequence ID" value="NMO03714.1"/>
    <property type="molecule type" value="Genomic_DNA"/>
</dbReference>
<comment type="catalytic activity">
    <reaction evidence="20">
        <text>hexadecanoyl-CoA + H2O = hexadecanoate + CoA + H(+)</text>
        <dbReference type="Rhea" id="RHEA:16645"/>
        <dbReference type="ChEBI" id="CHEBI:7896"/>
        <dbReference type="ChEBI" id="CHEBI:15377"/>
        <dbReference type="ChEBI" id="CHEBI:15378"/>
        <dbReference type="ChEBI" id="CHEBI:57287"/>
        <dbReference type="ChEBI" id="CHEBI:57379"/>
        <dbReference type="EC" id="3.1.2.2"/>
    </reaction>
    <physiologicalReaction direction="left-to-right" evidence="20">
        <dbReference type="Rhea" id="RHEA:16646"/>
    </physiologicalReaction>
</comment>
<keyword evidence="9" id="KW-0809">Transit peptide</keyword>
<keyword evidence="11" id="KW-0472">Membrane</keyword>
<reference evidence="26 27" key="1">
    <citation type="submission" date="2020-04" db="EMBL/GenBank/DDBJ databases">
        <title>Gordonia sp. nov. TBRC 11910.</title>
        <authorList>
            <person name="Suriyachadkun C."/>
        </authorList>
    </citation>
    <scope>NUCLEOTIDE SEQUENCE [LARGE SCALE GENOMIC DNA]</scope>
    <source>
        <strain evidence="26 27">TBRC 11910</strain>
    </source>
</reference>
<dbReference type="SUPFAM" id="SSF54637">
    <property type="entry name" value="Thioesterase/thiol ester dehydrase-isomerase"/>
    <property type="match status" value="1"/>
</dbReference>
<evidence type="ECO:0000259" key="25">
    <source>
        <dbReference type="Pfam" id="PF03061"/>
    </source>
</evidence>
<keyword evidence="27" id="KW-1185">Reference proteome</keyword>
<dbReference type="PANTHER" id="PTHR12418">
    <property type="entry name" value="ACYL-COENZYME A THIOESTERASE THEM4"/>
    <property type="match status" value="1"/>
</dbReference>
<evidence type="ECO:0000256" key="23">
    <source>
        <dbReference type="ARBA" id="ARBA00048180"/>
    </source>
</evidence>
<feature type="region of interest" description="Disordered" evidence="24">
    <location>
        <begin position="1"/>
        <end position="22"/>
    </location>
</feature>
<evidence type="ECO:0000256" key="1">
    <source>
        <dbReference type="ARBA" id="ARBA00004170"/>
    </source>
</evidence>
<evidence type="ECO:0000256" key="3">
    <source>
        <dbReference type="ARBA" id="ARBA00004632"/>
    </source>
</evidence>
<evidence type="ECO:0000313" key="27">
    <source>
        <dbReference type="Proteomes" id="UP000550729"/>
    </source>
</evidence>
<dbReference type="InterPro" id="IPR029069">
    <property type="entry name" value="HotDog_dom_sf"/>
</dbReference>
<comment type="catalytic activity">
    <reaction evidence="13">
        <text>(5Z,8Z,11Z,14Z)-eicosatetraenoyl-CoA + H2O = (5Z,8Z,11Z,14Z)-eicosatetraenoate + CoA + H(+)</text>
        <dbReference type="Rhea" id="RHEA:40151"/>
        <dbReference type="ChEBI" id="CHEBI:15377"/>
        <dbReference type="ChEBI" id="CHEBI:15378"/>
        <dbReference type="ChEBI" id="CHEBI:32395"/>
        <dbReference type="ChEBI" id="CHEBI:57287"/>
        <dbReference type="ChEBI" id="CHEBI:57368"/>
    </reaction>
    <physiologicalReaction direction="left-to-right" evidence="13">
        <dbReference type="Rhea" id="RHEA:40152"/>
    </physiologicalReaction>
</comment>
<keyword evidence="10" id="KW-0443">Lipid metabolism</keyword>
<gene>
    <name evidence="26" type="ORF">HH308_21080</name>
</gene>
<keyword evidence="6" id="KW-0053">Apoptosis</keyword>
<dbReference type="EC" id="3.1.2.2" evidence="16"/>
<evidence type="ECO:0000256" key="21">
    <source>
        <dbReference type="ARBA" id="ARBA00047969"/>
    </source>
</evidence>
<evidence type="ECO:0000256" key="16">
    <source>
        <dbReference type="ARBA" id="ARBA00038848"/>
    </source>
</evidence>
<evidence type="ECO:0000256" key="13">
    <source>
        <dbReference type="ARBA" id="ARBA00035852"/>
    </source>
</evidence>
<comment type="catalytic activity">
    <reaction evidence="14">
        <text>(9Z)-octadecenoyl-CoA + H2O = (9Z)-octadecenoate + CoA + H(+)</text>
        <dbReference type="Rhea" id="RHEA:40139"/>
        <dbReference type="ChEBI" id="CHEBI:15377"/>
        <dbReference type="ChEBI" id="CHEBI:15378"/>
        <dbReference type="ChEBI" id="CHEBI:30823"/>
        <dbReference type="ChEBI" id="CHEBI:57287"/>
        <dbReference type="ChEBI" id="CHEBI:57387"/>
    </reaction>
    <physiologicalReaction direction="left-to-right" evidence="14">
        <dbReference type="Rhea" id="RHEA:40140"/>
    </physiologicalReaction>
</comment>
<evidence type="ECO:0000256" key="2">
    <source>
        <dbReference type="ARBA" id="ARBA00004496"/>
    </source>
</evidence>
<keyword evidence="4" id="KW-1003">Cell membrane</keyword>
<comment type="catalytic activity">
    <reaction evidence="19">
        <text>octanoyl-CoA + H2O = octanoate + CoA + H(+)</text>
        <dbReference type="Rhea" id="RHEA:30143"/>
        <dbReference type="ChEBI" id="CHEBI:15377"/>
        <dbReference type="ChEBI" id="CHEBI:15378"/>
        <dbReference type="ChEBI" id="CHEBI:25646"/>
        <dbReference type="ChEBI" id="CHEBI:57287"/>
        <dbReference type="ChEBI" id="CHEBI:57386"/>
    </reaction>
    <physiologicalReaction direction="left-to-right" evidence="19">
        <dbReference type="Rhea" id="RHEA:30144"/>
    </physiologicalReaction>
</comment>
<protein>
    <recommendedName>
        <fullName evidence="17">Acyl-coenzyme A thioesterase THEM4</fullName>
        <ecNumber evidence="16">3.1.2.2</ecNumber>
    </recommendedName>
    <alternativeName>
        <fullName evidence="18">Thioesterase superfamily member 4</fullName>
    </alternativeName>
</protein>
<keyword evidence="8" id="KW-0276">Fatty acid metabolism</keyword>
<evidence type="ECO:0000256" key="20">
    <source>
        <dbReference type="ARBA" id="ARBA00047734"/>
    </source>
</evidence>
<dbReference type="GO" id="GO:0016020">
    <property type="term" value="C:membrane"/>
    <property type="evidence" value="ECO:0007669"/>
    <property type="project" value="UniProtKB-SubCell"/>
</dbReference>
<comment type="catalytic activity">
    <reaction evidence="23">
        <text>tetradecanoyl-CoA + H2O = tetradecanoate + CoA + H(+)</text>
        <dbReference type="Rhea" id="RHEA:40119"/>
        <dbReference type="ChEBI" id="CHEBI:15377"/>
        <dbReference type="ChEBI" id="CHEBI:15378"/>
        <dbReference type="ChEBI" id="CHEBI:30807"/>
        <dbReference type="ChEBI" id="CHEBI:57287"/>
        <dbReference type="ChEBI" id="CHEBI:57385"/>
    </reaction>
    <physiologicalReaction direction="left-to-right" evidence="23">
        <dbReference type="Rhea" id="RHEA:40120"/>
    </physiologicalReaction>
</comment>
<evidence type="ECO:0000256" key="11">
    <source>
        <dbReference type="ARBA" id="ARBA00023136"/>
    </source>
</evidence>
<keyword evidence="5" id="KW-0963">Cytoplasm</keyword>
<evidence type="ECO:0000256" key="18">
    <source>
        <dbReference type="ARBA" id="ARBA00043210"/>
    </source>
</evidence>
<dbReference type="GO" id="GO:0016787">
    <property type="term" value="F:hydrolase activity"/>
    <property type="evidence" value="ECO:0007669"/>
    <property type="project" value="UniProtKB-KW"/>
</dbReference>
<feature type="domain" description="Thioesterase" evidence="25">
    <location>
        <begin position="123"/>
        <end position="174"/>
    </location>
</feature>
<evidence type="ECO:0000313" key="26">
    <source>
        <dbReference type="EMBL" id="NMO03714.1"/>
    </source>
</evidence>
<evidence type="ECO:0000256" key="22">
    <source>
        <dbReference type="ARBA" id="ARBA00048074"/>
    </source>
</evidence>
<evidence type="ECO:0000256" key="24">
    <source>
        <dbReference type="SAM" id="MobiDB-lite"/>
    </source>
</evidence>
<dbReference type="InterPro" id="IPR006683">
    <property type="entry name" value="Thioestr_dom"/>
</dbReference>
<keyword evidence="7" id="KW-0378">Hydrolase</keyword>
<evidence type="ECO:0000256" key="14">
    <source>
        <dbReference type="ARBA" id="ARBA00037002"/>
    </source>
</evidence>
<evidence type="ECO:0000256" key="15">
    <source>
        <dbReference type="ARBA" id="ARBA00038456"/>
    </source>
</evidence>
<dbReference type="RefSeq" id="WP_170196221.1">
    <property type="nucleotide sequence ID" value="NZ_JABBNB010000026.1"/>
</dbReference>
<keyword evidence="12" id="KW-0966">Cell projection</keyword>
<dbReference type="Gene3D" id="3.10.129.10">
    <property type="entry name" value="Hotdog Thioesterase"/>
    <property type="match status" value="1"/>
</dbReference>
<dbReference type="Pfam" id="PF03061">
    <property type="entry name" value="4HBT"/>
    <property type="match status" value="1"/>
</dbReference>
<evidence type="ECO:0000256" key="19">
    <source>
        <dbReference type="ARBA" id="ARBA00047588"/>
    </source>
</evidence>
<dbReference type="GO" id="GO:0005737">
    <property type="term" value="C:cytoplasm"/>
    <property type="evidence" value="ECO:0007669"/>
    <property type="project" value="UniProtKB-SubCell"/>
</dbReference>
<name>A0A848KY98_9ACTN</name>
<comment type="catalytic activity">
    <reaction evidence="21">
        <text>decanoyl-CoA + H2O = decanoate + CoA + H(+)</text>
        <dbReference type="Rhea" id="RHEA:40059"/>
        <dbReference type="ChEBI" id="CHEBI:15377"/>
        <dbReference type="ChEBI" id="CHEBI:15378"/>
        <dbReference type="ChEBI" id="CHEBI:27689"/>
        <dbReference type="ChEBI" id="CHEBI:57287"/>
        <dbReference type="ChEBI" id="CHEBI:61430"/>
    </reaction>
    <physiologicalReaction direction="left-to-right" evidence="21">
        <dbReference type="Rhea" id="RHEA:40060"/>
    </physiologicalReaction>
</comment>
<evidence type="ECO:0000256" key="8">
    <source>
        <dbReference type="ARBA" id="ARBA00022832"/>
    </source>
</evidence>
<dbReference type="CDD" id="cd03443">
    <property type="entry name" value="PaaI_thioesterase"/>
    <property type="match status" value="1"/>
</dbReference>
<comment type="similarity">
    <text evidence="15">Belongs to the THEM4/THEM5 thioesterase family.</text>
</comment>
<sequence length="222" mass="24078">MTAVAPESTDTETLTWNDAFGPTTAADDPFADLTRAVSELQEAFTRCRPDRHSALDAAAQLRRVTKQLRAQEVSEDDQLAGRLWSRPGRGQTMAPALTIDEVTDEHAVGRVTVGRFHSGRYALNGGVTPLIFDEILSRLGNSGGRAWGRTASLTVDYRSPAPLHVELTVTADVVGHDGRKRYLRGAITHADVLIAQAHGLWIATRPEYLCAPTDLIDEGGHA</sequence>
<comment type="caution">
    <text evidence="26">The sequence shown here is derived from an EMBL/GenBank/DDBJ whole genome shotgun (WGS) entry which is preliminary data.</text>
</comment>
<evidence type="ECO:0000256" key="10">
    <source>
        <dbReference type="ARBA" id="ARBA00023098"/>
    </source>
</evidence>
<comment type="catalytic activity">
    <reaction evidence="22">
        <text>dodecanoyl-CoA + H2O = dodecanoate + CoA + H(+)</text>
        <dbReference type="Rhea" id="RHEA:30135"/>
        <dbReference type="ChEBI" id="CHEBI:15377"/>
        <dbReference type="ChEBI" id="CHEBI:15378"/>
        <dbReference type="ChEBI" id="CHEBI:18262"/>
        <dbReference type="ChEBI" id="CHEBI:57287"/>
        <dbReference type="ChEBI" id="CHEBI:57375"/>
    </reaction>
    <physiologicalReaction direction="left-to-right" evidence="22">
        <dbReference type="Rhea" id="RHEA:30136"/>
    </physiologicalReaction>
</comment>
<dbReference type="Proteomes" id="UP000550729">
    <property type="component" value="Unassembled WGS sequence"/>
</dbReference>
<evidence type="ECO:0000256" key="12">
    <source>
        <dbReference type="ARBA" id="ARBA00023273"/>
    </source>
</evidence>
<proteinExistence type="inferred from homology"/>
<evidence type="ECO:0000256" key="17">
    <source>
        <dbReference type="ARBA" id="ARBA00040123"/>
    </source>
</evidence>
<evidence type="ECO:0000256" key="5">
    <source>
        <dbReference type="ARBA" id="ARBA00022490"/>
    </source>
</evidence>
<accession>A0A848KY98</accession>
<dbReference type="InterPro" id="IPR052365">
    <property type="entry name" value="THEM4/THEM5_acyl-CoA_thioest"/>
</dbReference>
<evidence type="ECO:0000256" key="7">
    <source>
        <dbReference type="ARBA" id="ARBA00022801"/>
    </source>
</evidence>